<dbReference type="AlphaFoldDB" id="A0AA37LI35"/>
<gene>
    <name evidence="1" type="ORF">ColSpa_07161</name>
</gene>
<reference evidence="1 2" key="1">
    <citation type="submission" date="2022-03" db="EMBL/GenBank/DDBJ databases">
        <title>Genome data of Colletotrichum spp.</title>
        <authorList>
            <person name="Utami Y.D."/>
            <person name="Hiruma K."/>
        </authorList>
    </citation>
    <scope>NUCLEOTIDE SEQUENCE [LARGE SCALE GENOMIC DNA]</scope>
    <source>
        <strain evidence="1 2">MAFF 239500</strain>
    </source>
</reference>
<accession>A0AA37LI35</accession>
<evidence type="ECO:0000313" key="1">
    <source>
        <dbReference type="EMBL" id="GKT46980.1"/>
    </source>
</evidence>
<dbReference type="RefSeq" id="XP_049129330.1">
    <property type="nucleotide sequence ID" value="XM_049273373.1"/>
</dbReference>
<proteinExistence type="predicted"/>
<dbReference type="Proteomes" id="UP001055115">
    <property type="component" value="Unassembled WGS sequence"/>
</dbReference>
<sequence length="208" mass="23341">METPAMNLSLTMRIASHQIEFQQQNPQQMFCAPQNYQMPSMHPQSSLPAPWGTVNPLDTIKEFGSQTSETPQLFRQGHYWNGPESNYDPTLSMPLDFGGESQEIGLHAYRSNMATGNSEFENQHLGLKATPYSNSPTGGYLFYSHNPADVAFDASPHTVNPSTNTTQETLPPHGLSSRTPIFREKESGEEALDDVDFSQWIHEEEVYN</sequence>
<organism evidence="1 2">
    <name type="scientific">Colletotrichum spaethianum</name>
    <dbReference type="NCBI Taxonomy" id="700344"/>
    <lineage>
        <taxon>Eukaryota</taxon>
        <taxon>Fungi</taxon>
        <taxon>Dikarya</taxon>
        <taxon>Ascomycota</taxon>
        <taxon>Pezizomycotina</taxon>
        <taxon>Sordariomycetes</taxon>
        <taxon>Hypocreomycetidae</taxon>
        <taxon>Glomerellales</taxon>
        <taxon>Glomerellaceae</taxon>
        <taxon>Colletotrichum</taxon>
        <taxon>Colletotrichum spaethianum species complex</taxon>
    </lineage>
</organism>
<dbReference type="EMBL" id="BQXU01000018">
    <property type="protein sequence ID" value="GKT46980.1"/>
    <property type="molecule type" value="Genomic_DNA"/>
</dbReference>
<comment type="caution">
    <text evidence="1">The sequence shown here is derived from an EMBL/GenBank/DDBJ whole genome shotgun (WGS) entry which is preliminary data.</text>
</comment>
<keyword evidence="2" id="KW-1185">Reference proteome</keyword>
<evidence type="ECO:0000313" key="2">
    <source>
        <dbReference type="Proteomes" id="UP001055115"/>
    </source>
</evidence>
<protein>
    <submittedName>
        <fullName evidence="1">Uncharacterized protein</fullName>
    </submittedName>
</protein>
<name>A0AA37LI35_9PEZI</name>
<dbReference type="GeneID" id="73327963"/>